<dbReference type="KEGG" id="crs:FQB35_14285"/>
<dbReference type="PANTHER" id="PTHR10314">
    <property type="entry name" value="CYSTATHIONINE BETA-SYNTHASE"/>
    <property type="match status" value="1"/>
</dbReference>
<dbReference type="Proteomes" id="UP000324646">
    <property type="component" value="Chromosome"/>
</dbReference>
<comment type="similarity">
    <text evidence="3">Belongs to the cysteine synthase/cystathionine beta-synthase family.</text>
</comment>
<dbReference type="RefSeq" id="WP_148810517.1">
    <property type="nucleotide sequence ID" value="NZ_CP042243.1"/>
</dbReference>
<organism evidence="11 12">
    <name type="scientific">Crassaminicella thermophila</name>
    <dbReference type="NCBI Taxonomy" id="2599308"/>
    <lineage>
        <taxon>Bacteria</taxon>
        <taxon>Bacillati</taxon>
        <taxon>Bacillota</taxon>
        <taxon>Clostridia</taxon>
        <taxon>Eubacteriales</taxon>
        <taxon>Clostridiaceae</taxon>
        <taxon>Crassaminicella</taxon>
    </lineage>
</organism>
<name>A0A5C0SFI4_CRATE</name>
<evidence type="ECO:0000256" key="9">
    <source>
        <dbReference type="ARBA" id="ARBA00047931"/>
    </source>
</evidence>
<dbReference type="GO" id="GO:0004124">
    <property type="term" value="F:cysteine synthase activity"/>
    <property type="evidence" value="ECO:0007669"/>
    <property type="project" value="UniProtKB-EC"/>
</dbReference>
<dbReference type="OrthoDB" id="9808024at2"/>
<dbReference type="Gene3D" id="3.40.50.1100">
    <property type="match status" value="2"/>
</dbReference>
<evidence type="ECO:0000259" key="10">
    <source>
        <dbReference type="Pfam" id="PF00291"/>
    </source>
</evidence>
<dbReference type="EMBL" id="CP042243">
    <property type="protein sequence ID" value="QEK13345.1"/>
    <property type="molecule type" value="Genomic_DNA"/>
</dbReference>
<dbReference type="InterPro" id="IPR036052">
    <property type="entry name" value="TrpB-like_PALP_sf"/>
</dbReference>
<evidence type="ECO:0000256" key="5">
    <source>
        <dbReference type="ARBA" id="ARBA00019371"/>
    </source>
</evidence>
<comment type="catalytic activity">
    <reaction evidence="9">
        <text>O-acetyl-L-serine + hydrogen sulfide = L-cysteine + acetate</text>
        <dbReference type="Rhea" id="RHEA:14829"/>
        <dbReference type="ChEBI" id="CHEBI:29919"/>
        <dbReference type="ChEBI" id="CHEBI:30089"/>
        <dbReference type="ChEBI" id="CHEBI:35235"/>
        <dbReference type="ChEBI" id="CHEBI:58340"/>
        <dbReference type="EC" id="2.5.1.47"/>
    </reaction>
</comment>
<dbReference type="InterPro" id="IPR001216">
    <property type="entry name" value="P-phosphate_BS"/>
</dbReference>
<accession>A0A5C0SFI4</accession>
<keyword evidence="6" id="KW-0663">Pyridoxal phosphate</keyword>
<evidence type="ECO:0000256" key="8">
    <source>
        <dbReference type="ARBA" id="ARBA00033075"/>
    </source>
</evidence>
<evidence type="ECO:0000256" key="6">
    <source>
        <dbReference type="ARBA" id="ARBA00022898"/>
    </source>
</evidence>
<evidence type="ECO:0000313" key="12">
    <source>
        <dbReference type="Proteomes" id="UP000324646"/>
    </source>
</evidence>
<evidence type="ECO:0000256" key="4">
    <source>
        <dbReference type="ARBA" id="ARBA00012681"/>
    </source>
</evidence>
<evidence type="ECO:0000256" key="1">
    <source>
        <dbReference type="ARBA" id="ARBA00001933"/>
    </source>
</evidence>
<reference evidence="11 12" key="1">
    <citation type="submission" date="2019-07" db="EMBL/GenBank/DDBJ databases">
        <title>Complete genome of Crassaminicella thermophila SY095.</title>
        <authorList>
            <person name="Li X."/>
        </authorList>
    </citation>
    <scope>NUCLEOTIDE SEQUENCE [LARGE SCALE GENOMIC DNA]</scope>
    <source>
        <strain evidence="11 12">SY095</strain>
    </source>
</reference>
<dbReference type="GO" id="GO:0006535">
    <property type="term" value="P:cysteine biosynthetic process from serine"/>
    <property type="evidence" value="ECO:0007669"/>
    <property type="project" value="InterPro"/>
</dbReference>
<dbReference type="Pfam" id="PF00291">
    <property type="entry name" value="PALP"/>
    <property type="match status" value="1"/>
</dbReference>
<dbReference type="InterPro" id="IPR050214">
    <property type="entry name" value="Cys_Synth/Cystath_Beta-Synth"/>
</dbReference>
<gene>
    <name evidence="11" type="ORF">FQB35_14285</name>
</gene>
<dbReference type="AlphaFoldDB" id="A0A5C0SFI4"/>
<dbReference type="PROSITE" id="PS00901">
    <property type="entry name" value="CYS_SYNTHASE"/>
    <property type="match status" value="1"/>
</dbReference>
<comment type="cofactor">
    <cofactor evidence="1">
        <name>pyridoxal 5'-phosphate</name>
        <dbReference type="ChEBI" id="CHEBI:597326"/>
    </cofactor>
</comment>
<evidence type="ECO:0000256" key="7">
    <source>
        <dbReference type="ARBA" id="ARBA00030296"/>
    </source>
</evidence>
<evidence type="ECO:0000256" key="3">
    <source>
        <dbReference type="ARBA" id="ARBA00007103"/>
    </source>
</evidence>
<keyword evidence="12" id="KW-1185">Reference proteome</keyword>
<dbReference type="FunFam" id="3.40.50.1100:FF:000118">
    <property type="entry name" value="Related to CYS4-cystathionine beta-synthase"/>
    <property type="match status" value="1"/>
</dbReference>
<dbReference type="SUPFAM" id="SSF53686">
    <property type="entry name" value="Tryptophan synthase beta subunit-like PLP-dependent enzymes"/>
    <property type="match status" value="1"/>
</dbReference>
<evidence type="ECO:0000313" key="11">
    <source>
        <dbReference type="EMBL" id="QEK13345.1"/>
    </source>
</evidence>
<sequence>MYYFNNIQDLIGNTPILKINNFDIPKDVNIFAKLEFYNPGGSVKDRIGKWIIEKAEKEGKLKKGYTIVEATAGNTGIGVALSAINKGYEIVFVVPGKFSIEKQIIMKALGAKIISTPTEEGMDGAFKKVEELKKEIKNVFVVDQFNNMYNPEAHYLFTGREIYNQLDGEIDLFITGAGSGGTFTGVMKYLKENNKSIKGVLADPVGSIMGGGECGAYKIEGIGNDFIPKTMDMTFVDEVEKVTDEEAFHAVKELALKEGLLVGSSSGATFSAALKQANKLKKGNIVVLFADRSDRYISKAIYNF</sequence>
<comment type="pathway">
    <text evidence="2">Amino-acid biosynthesis; L-cysteine biosynthesis; L-cysteine from L-serine: step 2/2.</text>
</comment>
<dbReference type="FunFam" id="3.40.50.1100:FF:000003">
    <property type="entry name" value="Cystathionine beta-synthase"/>
    <property type="match status" value="1"/>
</dbReference>
<evidence type="ECO:0000256" key="2">
    <source>
        <dbReference type="ARBA" id="ARBA00004962"/>
    </source>
</evidence>
<protein>
    <recommendedName>
        <fullName evidence="5">Cysteine synthase</fullName>
        <ecNumber evidence="4">2.5.1.47</ecNumber>
    </recommendedName>
    <alternativeName>
        <fullName evidence="7">O-acetylserine (thiol)-lyase</fullName>
    </alternativeName>
    <alternativeName>
        <fullName evidence="8">O-acetylserine sulfhydrylase</fullName>
    </alternativeName>
</protein>
<dbReference type="CDD" id="cd01561">
    <property type="entry name" value="CBS_like"/>
    <property type="match status" value="1"/>
</dbReference>
<dbReference type="EC" id="2.5.1.47" evidence="4"/>
<feature type="domain" description="Tryptophan synthase beta chain-like PALP" evidence="10">
    <location>
        <begin position="7"/>
        <end position="290"/>
    </location>
</feature>
<proteinExistence type="inferred from homology"/>
<dbReference type="InterPro" id="IPR001926">
    <property type="entry name" value="TrpB-like_PALP"/>
</dbReference>